<evidence type="ECO:0000259" key="4">
    <source>
        <dbReference type="PROSITE" id="PS50888"/>
    </source>
</evidence>
<dbReference type="Proteomes" id="UP001186944">
    <property type="component" value="Unassembled WGS sequence"/>
</dbReference>
<proteinExistence type="predicted"/>
<dbReference type="PANTHER" id="PTHR15574">
    <property type="entry name" value="WD REPEAT DOMAIN-CONTAINING FAMILY"/>
    <property type="match status" value="1"/>
</dbReference>
<feature type="non-terminal residue" evidence="5">
    <location>
        <position position="1"/>
    </location>
</feature>
<feature type="domain" description="BHLH" evidence="4">
    <location>
        <begin position="4"/>
        <end position="61"/>
    </location>
</feature>
<name>A0AA88YW52_PINIB</name>
<feature type="compositionally biased region" description="Low complexity" evidence="3">
    <location>
        <begin position="617"/>
        <end position="626"/>
    </location>
</feature>
<feature type="compositionally biased region" description="Basic and acidic residues" evidence="3">
    <location>
        <begin position="1264"/>
        <end position="1287"/>
    </location>
</feature>
<dbReference type="Pfam" id="PF00010">
    <property type="entry name" value="HLH"/>
    <property type="match status" value="1"/>
</dbReference>
<gene>
    <name evidence="5" type="ORF">FSP39_018774</name>
</gene>
<comment type="caution">
    <text evidence="5">The sequence shown here is derived from an EMBL/GenBank/DDBJ whole genome shotgun (WGS) entry which is preliminary data.</text>
</comment>
<feature type="region of interest" description="Disordered" evidence="3">
    <location>
        <begin position="710"/>
        <end position="835"/>
    </location>
</feature>
<dbReference type="InterPro" id="IPR015943">
    <property type="entry name" value="WD40/YVTN_repeat-like_dom_sf"/>
</dbReference>
<evidence type="ECO:0000256" key="3">
    <source>
        <dbReference type="SAM" id="MobiDB-lite"/>
    </source>
</evidence>
<dbReference type="PANTHER" id="PTHR15574:SF39">
    <property type="entry name" value="DDB1- AND CUL4-ASSOCIATED FACTOR 6"/>
    <property type="match status" value="1"/>
</dbReference>
<organism evidence="5 6">
    <name type="scientific">Pinctada imbricata</name>
    <name type="common">Atlantic pearl-oyster</name>
    <name type="synonym">Pinctada martensii</name>
    <dbReference type="NCBI Taxonomy" id="66713"/>
    <lineage>
        <taxon>Eukaryota</taxon>
        <taxon>Metazoa</taxon>
        <taxon>Spiralia</taxon>
        <taxon>Lophotrochozoa</taxon>
        <taxon>Mollusca</taxon>
        <taxon>Bivalvia</taxon>
        <taxon>Autobranchia</taxon>
        <taxon>Pteriomorphia</taxon>
        <taxon>Pterioida</taxon>
        <taxon>Pterioidea</taxon>
        <taxon>Pteriidae</taxon>
        <taxon>Pinctada</taxon>
    </lineage>
</organism>
<dbReference type="PROSITE" id="PS50888">
    <property type="entry name" value="BHLH"/>
    <property type="match status" value="1"/>
</dbReference>
<dbReference type="InterPro" id="IPR001680">
    <property type="entry name" value="WD40_rpt"/>
</dbReference>
<feature type="compositionally biased region" description="Low complexity" evidence="3">
    <location>
        <begin position="501"/>
        <end position="518"/>
    </location>
</feature>
<feature type="compositionally biased region" description="Polar residues" evidence="3">
    <location>
        <begin position="898"/>
        <end position="916"/>
    </location>
</feature>
<accession>A0AA88YW52</accession>
<feature type="compositionally biased region" description="Basic and acidic residues" evidence="3">
    <location>
        <begin position="743"/>
        <end position="755"/>
    </location>
</feature>
<keyword evidence="2" id="KW-0677">Repeat</keyword>
<feature type="compositionally biased region" description="Polar residues" evidence="3">
    <location>
        <begin position="556"/>
        <end position="576"/>
    </location>
</feature>
<dbReference type="GO" id="GO:0046983">
    <property type="term" value="F:protein dimerization activity"/>
    <property type="evidence" value="ECO:0007669"/>
    <property type="project" value="InterPro"/>
</dbReference>
<dbReference type="CDD" id="cd11410">
    <property type="entry name" value="bHLH_O_HES"/>
    <property type="match status" value="1"/>
</dbReference>
<feature type="compositionally biased region" description="Polar residues" evidence="3">
    <location>
        <begin position="815"/>
        <end position="825"/>
    </location>
</feature>
<reference evidence="5" key="1">
    <citation type="submission" date="2019-08" db="EMBL/GenBank/DDBJ databases">
        <title>The improved chromosome-level genome for the pearl oyster Pinctada fucata martensii using PacBio sequencing and Hi-C.</title>
        <authorList>
            <person name="Zheng Z."/>
        </authorList>
    </citation>
    <scope>NUCLEOTIDE SEQUENCE</scope>
    <source>
        <strain evidence="5">ZZ-2019</strain>
        <tissue evidence="5">Adductor muscle</tissue>
    </source>
</reference>
<feature type="region of interest" description="Disordered" evidence="3">
    <location>
        <begin position="1249"/>
        <end position="1363"/>
    </location>
</feature>
<feature type="compositionally biased region" description="Polar residues" evidence="3">
    <location>
        <begin position="770"/>
        <end position="806"/>
    </location>
</feature>
<dbReference type="Pfam" id="PF00400">
    <property type="entry name" value="WD40"/>
    <property type="match status" value="2"/>
</dbReference>
<dbReference type="SUPFAM" id="SSF50978">
    <property type="entry name" value="WD40 repeat-like"/>
    <property type="match status" value="1"/>
</dbReference>
<evidence type="ECO:0000313" key="6">
    <source>
        <dbReference type="Proteomes" id="UP001186944"/>
    </source>
</evidence>
<dbReference type="InterPro" id="IPR036638">
    <property type="entry name" value="HLH_DNA-bd_sf"/>
</dbReference>
<dbReference type="InterPro" id="IPR036322">
    <property type="entry name" value="WD40_repeat_dom_sf"/>
</dbReference>
<dbReference type="SUPFAM" id="SSF47459">
    <property type="entry name" value="HLH, helix-loop-helix DNA-binding domain"/>
    <property type="match status" value="1"/>
</dbReference>
<feature type="region of interest" description="Disordered" evidence="3">
    <location>
        <begin position="898"/>
        <end position="1052"/>
    </location>
</feature>
<dbReference type="GO" id="GO:0005737">
    <property type="term" value="C:cytoplasm"/>
    <property type="evidence" value="ECO:0007669"/>
    <property type="project" value="TreeGrafter"/>
</dbReference>
<feature type="compositionally biased region" description="Basic and acidic residues" evidence="3">
    <location>
        <begin position="933"/>
        <end position="1052"/>
    </location>
</feature>
<dbReference type="Gene3D" id="2.130.10.10">
    <property type="entry name" value="YVTN repeat-like/Quinoprotein amine dehydrogenase"/>
    <property type="match status" value="2"/>
</dbReference>
<dbReference type="GO" id="GO:0045944">
    <property type="term" value="P:positive regulation of transcription by RNA polymerase II"/>
    <property type="evidence" value="ECO:0007669"/>
    <property type="project" value="TreeGrafter"/>
</dbReference>
<dbReference type="SMART" id="SM00353">
    <property type="entry name" value="HLH"/>
    <property type="match status" value="1"/>
</dbReference>
<evidence type="ECO:0000256" key="2">
    <source>
        <dbReference type="ARBA" id="ARBA00022737"/>
    </source>
</evidence>
<dbReference type="InterPro" id="IPR045151">
    <property type="entry name" value="DCAF8"/>
</dbReference>
<dbReference type="EMBL" id="VSWD01000002">
    <property type="protein sequence ID" value="KAK3107632.1"/>
    <property type="molecule type" value="Genomic_DNA"/>
</dbReference>
<keyword evidence="6" id="KW-1185">Reference proteome</keyword>
<sequence>PFIHSQPNKPLTEKKRRDKINKCLVQLKNIILRAKGKEEKKFARLEKADILEMTLSHLMEIHGQTDRHKDRRTEDLRTCTPAYDPVMENIRCLNGLQNNNWSRYPTPHGSVYPLTPRYQLGNGQKVITDVNFEHEDMIDDDVMCGSASRVFVMGEDSCGSFSADLQDGWKQKIQDKSVNMETSRDDQSYHRDNQENHVYGSSYVQEDFIYSKKNLSPVGCLPCATSTPKAISYGLDTQNSEGDFYGNIDYVQRLKLDYKLETHTGCVNTICWNTTGQNILSGSDDQHLIISDPFKRKKIVTIRSGHRANIFSAKYMPFSSDKHIVSCSGDGKIFFTDIEREDTYGAHLFDCHFGTTYEVIVVPNEASTFLTCGEDGTVRWFDLRTKMSCLKEDCKDDVLINCRRAVTSLAVNPLVPYELSIACSDSSVRVYDRRMLGTRATGNYTGKGITGMMSYFTAPTLSNRAYRITSLSYSPNGEDLLVSYSSEYIYLFSTKRDGVDSSTQSLSRKSQSKSSGRSEVSKTLNPKSSGKVATKTKGKSQRQDTQNESHMKDIKQGQSRESAYSGSDHVTSTSHDSISRVTDRISPSSVYNPEPGPSSSKPRKLSMHSEEERVFHPSSSPRQSSSEGLTSLLDPGALTDTSRQPPVKRLRLRGDWSDTGPNARPESERRTSDSVEGVEEQPRSHTTIMQRMSDMLTRWLDGNLRRQGTLDRVLSPADQLDEEGGQQVMEAESTTDGNNEAGPTREDNSSQERMDTSVTSTVTVEDFPESHSQTNLPESSQAITAVPQSTTVCTPSHSASLPSESEIQPDIIPNPASNTQESNPSESREADSLPSQRDVMVIPNDSAAPLEPVISLHYSTEGTTSSTIRLGFARFENLEAGLLQRSAENASLHPFVHSTAQQQRDITPADSTVDSTSLEHEGSGIPGPEMEETSNHQDREETSNHQEREETSNHQEREETSNHQDREETSNHQEREETSNHQDREETSNHQEREETSNHQEREETSNHQDREEICNHQDREETCNHQDREETSNHQDREETSNHQDREETCNHQDREVLACGQSINDSLFLNESQNVKDKVCDTYLDETSTISSNPDHTPVFLATCPAVTTSESINTPEVRGNVLSEEQHDERDNINDVPEECACSKSVVKEGNQGLSTHDHTEVGTSAIVEQTDNSDDNHRTPTTQCSDPIPGTSGASDVKTSDNIASGTRKKTGMSKQLQEKLKNIGRRKTFEKLERVCKDMMARSVLQDSTRAAEGQQTTEESRSQREAQQSEREASESEREADMEMEEIVSESGGAEAACMSDNTTESIDTTPVRSRRIGRSGPPTQTLPDPQAHQDSSEDEDNSGGTQREPRDTLDRHITAIRLQEMYRKKQEEKEKEEMELRNVYQPEHTIKFKGHRNARTMIKEANFWGNDFVMSGSDCGHIFIWDRHTGRLVNLLEADRHVVNCLQPHPFDPIMASSGIDYDIKIWAPLAEECCFDESKAAEIMRRNEIMLEETRDTITVPAAFMLRVLASLNQIRAGKAVSSFLQ</sequence>
<feature type="region of interest" description="Disordered" evidence="3">
    <location>
        <begin position="499"/>
        <end position="688"/>
    </location>
</feature>
<dbReference type="InterPro" id="IPR011598">
    <property type="entry name" value="bHLH_dom"/>
</dbReference>
<dbReference type="Gene3D" id="4.10.280.10">
    <property type="entry name" value="Helix-loop-helix DNA-binding domain"/>
    <property type="match status" value="1"/>
</dbReference>
<evidence type="ECO:0000256" key="1">
    <source>
        <dbReference type="ARBA" id="ARBA00022574"/>
    </source>
</evidence>
<feature type="compositionally biased region" description="Basic and acidic residues" evidence="3">
    <location>
        <begin position="541"/>
        <end position="555"/>
    </location>
</feature>
<dbReference type="GO" id="GO:0080008">
    <property type="term" value="C:Cul4-RING E3 ubiquitin ligase complex"/>
    <property type="evidence" value="ECO:0007669"/>
    <property type="project" value="TreeGrafter"/>
</dbReference>
<feature type="compositionally biased region" description="Polar residues" evidence="3">
    <location>
        <begin position="1250"/>
        <end position="1263"/>
    </location>
</feature>
<dbReference type="SMART" id="SM00320">
    <property type="entry name" value="WD40"/>
    <property type="match status" value="7"/>
</dbReference>
<evidence type="ECO:0000313" key="5">
    <source>
        <dbReference type="EMBL" id="KAK3107632.1"/>
    </source>
</evidence>
<keyword evidence="1" id="KW-0853">WD repeat</keyword>
<feature type="compositionally biased region" description="Polar residues" evidence="3">
    <location>
        <begin position="1306"/>
        <end position="1318"/>
    </location>
</feature>
<feature type="region of interest" description="Disordered" evidence="3">
    <location>
        <begin position="1173"/>
        <end position="1220"/>
    </location>
</feature>
<protein>
    <recommendedName>
        <fullName evidence="4">BHLH domain-containing protein</fullName>
    </recommendedName>
</protein>
<feature type="compositionally biased region" description="Basic and acidic residues" evidence="3">
    <location>
        <begin position="1354"/>
        <end position="1363"/>
    </location>
</feature>